<comment type="caution">
    <text evidence="4">The sequence shown here is derived from an EMBL/GenBank/DDBJ whole genome shotgun (WGS) entry which is preliminary data.</text>
</comment>
<comment type="pathway">
    <text evidence="1">Cofactor biosynthesis; adenosylcobalamin biosynthesis.</text>
</comment>
<organism evidence="4 5">
    <name type="scientific">Jiella flava</name>
    <dbReference type="NCBI Taxonomy" id="2816857"/>
    <lineage>
        <taxon>Bacteria</taxon>
        <taxon>Pseudomonadati</taxon>
        <taxon>Pseudomonadota</taxon>
        <taxon>Alphaproteobacteria</taxon>
        <taxon>Hyphomicrobiales</taxon>
        <taxon>Aurantimonadaceae</taxon>
        <taxon>Jiella</taxon>
    </lineage>
</organism>
<dbReference type="InterPro" id="IPR003723">
    <property type="entry name" value="Precorrin-6x_reduct"/>
</dbReference>
<evidence type="ECO:0000313" key="5">
    <source>
        <dbReference type="Proteomes" id="UP000664122"/>
    </source>
</evidence>
<evidence type="ECO:0000256" key="3">
    <source>
        <dbReference type="ARBA" id="ARBA00023002"/>
    </source>
</evidence>
<dbReference type="GO" id="GO:0016994">
    <property type="term" value="F:precorrin-6A reductase activity"/>
    <property type="evidence" value="ECO:0007669"/>
    <property type="project" value="InterPro"/>
</dbReference>
<dbReference type="EMBL" id="JAFMPP010000002">
    <property type="protein sequence ID" value="MBO0661755.1"/>
    <property type="molecule type" value="Genomic_DNA"/>
</dbReference>
<dbReference type="PANTHER" id="PTHR36925:SF1">
    <property type="entry name" value="COBALT-PRECORRIN-6A REDUCTASE"/>
    <property type="match status" value="1"/>
</dbReference>
<protein>
    <submittedName>
        <fullName evidence="4">Cobalt-precorrin-6A reductase</fullName>
        <ecNumber evidence="4">1.3.1.106</ecNumber>
    </submittedName>
</protein>
<name>A0A939FUM6_9HYPH</name>
<dbReference type="AlphaFoldDB" id="A0A939FUM6"/>
<dbReference type="NCBIfam" id="NF005968">
    <property type="entry name" value="PRK08057.1-2"/>
    <property type="match status" value="1"/>
</dbReference>
<dbReference type="EC" id="1.3.1.106" evidence="4"/>
<sequence length="232" mass="24453">MRALRERWPRRRLILSLAGRTTAPVVPDAVEIRSGGFGGAAGLAAFLAAERIGLLLDATHPFAAGIARNAAKAADQANIARLKLLRPPWQPGPGDRWVEVSCLGDACDALPPGARPFLALGRQHLQPFTRRLDLLPLARMIEPPEPPLPDSWTLRLARPAPDAASEAQLMRTHGITHLVTRNAGGSASYAKVEAARTLALPVIMIARPPAPDGPVVATVDAMVEAVAGGSVG</sequence>
<dbReference type="Pfam" id="PF02571">
    <property type="entry name" value="CbiJ"/>
    <property type="match status" value="1"/>
</dbReference>
<keyword evidence="5" id="KW-1185">Reference proteome</keyword>
<gene>
    <name evidence="4" type="ORF">J1C48_04135</name>
</gene>
<evidence type="ECO:0000256" key="2">
    <source>
        <dbReference type="ARBA" id="ARBA00022573"/>
    </source>
</evidence>
<proteinExistence type="predicted"/>
<dbReference type="PANTHER" id="PTHR36925">
    <property type="entry name" value="COBALT-PRECORRIN-6A REDUCTASE"/>
    <property type="match status" value="1"/>
</dbReference>
<keyword evidence="2" id="KW-0169">Cobalamin biosynthesis</keyword>
<evidence type="ECO:0000256" key="1">
    <source>
        <dbReference type="ARBA" id="ARBA00004953"/>
    </source>
</evidence>
<dbReference type="Proteomes" id="UP000664122">
    <property type="component" value="Unassembled WGS sequence"/>
</dbReference>
<evidence type="ECO:0000313" key="4">
    <source>
        <dbReference type="EMBL" id="MBO0661755.1"/>
    </source>
</evidence>
<dbReference type="PROSITE" id="PS51014">
    <property type="entry name" value="COBK_CBIJ"/>
    <property type="match status" value="1"/>
</dbReference>
<accession>A0A939FUM6</accession>
<dbReference type="GO" id="GO:0009236">
    <property type="term" value="P:cobalamin biosynthetic process"/>
    <property type="evidence" value="ECO:0007669"/>
    <property type="project" value="UniProtKB-KW"/>
</dbReference>
<reference evidence="4" key="1">
    <citation type="submission" date="2021-03" db="EMBL/GenBank/DDBJ databases">
        <title>Whole genome sequence of Jiella sp. CQZ9-1.</title>
        <authorList>
            <person name="Tuo L."/>
        </authorList>
    </citation>
    <scope>NUCLEOTIDE SEQUENCE</scope>
    <source>
        <strain evidence="4">CQZ9-1</strain>
    </source>
</reference>
<keyword evidence="3 4" id="KW-0560">Oxidoreductase</keyword>